<dbReference type="PANTHER" id="PTHR40050">
    <property type="entry name" value="INNER SPORE COAT PROTEIN H"/>
    <property type="match status" value="1"/>
</dbReference>
<proteinExistence type="predicted"/>
<organism evidence="1 2">
    <name type="scientific">Piromyces finnis</name>
    <dbReference type="NCBI Taxonomy" id="1754191"/>
    <lineage>
        <taxon>Eukaryota</taxon>
        <taxon>Fungi</taxon>
        <taxon>Fungi incertae sedis</taxon>
        <taxon>Chytridiomycota</taxon>
        <taxon>Chytridiomycota incertae sedis</taxon>
        <taxon>Neocallimastigomycetes</taxon>
        <taxon>Neocallimastigales</taxon>
        <taxon>Neocallimastigaceae</taxon>
        <taxon>Piromyces</taxon>
    </lineage>
</organism>
<protein>
    <recommendedName>
        <fullName evidence="3">Coth-domain-containing protein</fullName>
    </recommendedName>
</protein>
<accession>A0A1Y1VBT1</accession>
<dbReference type="Proteomes" id="UP000193719">
    <property type="component" value="Unassembled WGS sequence"/>
</dbReference>
<evidence type="ECO:0008006" key="3">
    <source>
        <dbReference type="Google" id="ProtNLM"/>
    </source>
</evidence>
<dbReference type="PANTHER" id="PTHR40050:SF1">
    <property type="entry name" value="INNER SPORE COAT PROTEIN H"/>
    <property type="match status" value="1"/>
</dbReference>
<dbReference type="AlphaFoldDB" id="A0A1Y1VBT1"/>
<dbReference type="STRING" id="1754191.A0A1Y1VBT1"/>
<dbReference type="OrthoDB" id="2387105at2759"/>
<evidence type="ECO:0000313" key="1">
    <source>
        <dbReference type="EMBL" id="ORX51401.1"/>
    </source>
</evidence>
<evidence type="ECO:0000313" key="2">
    <source>
        <dbReference type="Proteomes" id="UP000193719"/>
    </source>
</evidence>
<sequence length="627" mass="72444">MLFKQIIILCSFYIGIVFSTRAVTFKVISFGEKIQVYVNGKKYNLKASTTGEPLYKGKLSTAPDGEFTYYYIEDGVKENFIRTCGADVSSTYNDFFGRENTIKPLETFQYPENHWNRSIGKTTLFDDSYIPTIHMTGNVTESFFHNPTRTSVKLERVTFYLKDSQKAYLNVPVTAKNRDFEKFQIRMSLGQSASLYGRYLLKFRNGSEDPINLRQTIYGNINQAIGIPSIHSVMVRVYYNMKPAGLYTMQEEAFSDSFIRAEFYGDPDTQTIDAPDPIGYALDCSTGSDFEYKPNNISYYDPFVVKSDETKDRLISFCGALDKLNVKNEEDVEEFEARWFDIDTFHKAMAMEYLTGDWDGYWHFTSNFAFYDDPRQSTENTFKFYYITQDHDETFGVGLNDIINTVGYDFPKLSYTTMLREKWHLDPFDADHRTLVDKFISGSPILQKRFQDTLISIVQNIFNPVAFEKVVNSYYERYRPEVEWDYSFKRPYNLTVQPTNWNLNDFDTNFKSGVFGIPWGLYEWVSIRAESIKNEFCITWEGDPNPPSDSCVPYEIPTTSETVIETITTTVESINTTSIPESTTITTTTTTSTKTIPTKAGGFLDWFITKKPSHFKTTSKRAIQEKK</sequence>
<keyword evidence="2" id="KW-1185">Reference proteome</keyword>
<name>A0A1Y1VBT1_9FUNG</name>
<reference evidence="1 2" key="1">
    <citation type="submission" date="2016-08" db="EMBL/GenBank/DDBJ databases">
        <title>Genomes of anaerobic fungi encode conserved fungal cellulosomes for biomass hydrolysis.</title>
        <authorList>
            <consortium name="DOE Joint Genome Institute"/>
            <person name="Haitjema C.H."/>
            <person name="Gilmore S.P."/>
            <person name="Henske J.K."/>
            <person name="Solomon K.V."/>
            <person name="De Groot R."/>
            <person name="Kuo A."/>
            <person name="Mondo S.J."/>
            <person name="Salamov A.A."/>
            <person name="Labutti K."/>
            <person name="Zhao Z."/>
            <person name="Chiniquy J."/>
            <person name="Barry K."/>
            <person name="Brewer H.M."/>
            <person name="Purvine S.O."/>
            <person name="Wright A.T."/>
            <person name="Boxma B."/>
            <person name="Van Alen T."/>
            <person name="Hackstein J.H."/>
            <person name="Baker S.E."/>
            <person name="Grigoriev I.V."/>
            <person name="O'Malley M.A."/>
        </authorList>
    </citation>
    <scope>NUCLEOTIDE SEQUENCE [LARGE SCALE GENOMIC DNA]</scope>
    <source>
        <strain evidence="2">finn</strain>
    </source>
</reference>
<dbReference type="Pfam" id="PF08757">
    <property type="entry name" value="CotH"/>
    <property type="match status" value="1"/>
</dbReference>
<dbReference type="InterPro" id="IPR014867">
    <property type="entry name" value="Spore_coat_CotH_CotH2/3/7"/>
</dbReference>
<gene>
    <name evidence="1" type="ORF">BCR36DRAFT_325635</name>
</gene>
<comment type="caution">
    <text evidence="1">The sequence shown here is derived from an EMBL/GenBank/DDBJ whole genome shotgun (WGS) entry which is preliminary data.</text>
</comment>
<dbReference type="EMBL" id="MCFH01000018">
    <property type="protein sequence ID" value="ORX51401.1"/>
    <property type="molecule type" value="Genomic_DNA"/>
</dbReference>
<reference evidence="1 2" key="2">
    <citation type="submission" date="2016-08" db="EMBL/GenBank/DDBJ databases">
        <title>Pervasive Adenine N6-methylation of Active Genes in Fungi.</title>
        <authorList>
            <consortium name="DOE Joint Genome Institute"/>
            <person name="Mondo S.J."/>
            <person name="Dannebaum R.O."/>
            <person name="Kuo R.C."/>
            <person name="Labutti K."/>
            <person name="Haridas S."/>
            <person name="Kuo A."/>
            <person name="Salamov A."/>
            <person name="Ahrendt S.R."/>
            <person name="Lipzen A."/>
            <person name="Sullivan W."/>
            <person name="Andreopoulos W.B."/>
            <person name="Clum A."/>
            <person name="Lindquist E."/>
            <person name="Daum C."/>
            <person name="Ramamoorthy G.K."/>
            <person name="Gryganskyi A."/>
            <person name="Culley D."/>
            <person name="Magnuson J.K."/>
            <person name="James T.Y."/>
            <person name="O'Malley M.A."/>
            <person name="Stajich J.E."/>
            <person name="Spatafora J.W."/>
            <person name="Visel A."/>
            <person name="Grigoriev I.V."/>
        </authorList>
    </citation>
    <scope>NUCLEOTIDE SEQUENCE [LARGE SCALE GENOMIC DNA]</scope>
    <source>
        <strain evidence="2">finn</strain>
    </source>
</reference>